<feature type="transmembrane region" description="Helical" evidence="2">
    <location>
        <begin position="307"/>
        <end position="327"/>
    </location>
</feature>
<feature type="region of interest" description="Disordered" evidence="1">
    <location>
        <begin position="94"/>
        <end position="115"/>
    </location>
</feature>
<evidence type="ECO:0000256" key="2">
    <source>
        <dbReference type="SAM" id="Phobius"/>
    </source>
</evidence>
<evidence type="ECO:0000313" key="3">
    <source>
        <dbReference type="EMBL" id="KAL1599246.1"/>
    </source>
</evidence>
<keyword evidence="4" id="KW-1185">Reference proteome</keyword>
<feature type="region of interest" description="Disordered" evidence="1">
    <location>
        <begin position="25"/>
        <end position="53"/>
    </location>
</feature>
<evidence type="ECO:0000256" key="1">
    <source>
        <dbReference type="SAM" id="MobiDB-lite"/>
    </source>
</evidence>
<accession>A0ABR3R4B0</accession>
<dbReference type="EMBL" id="JAKIXB020000020">
    <property type="protein sequence ID" value="KAL1599246.1"/>
    <property type="molecule type" value="Genomic_DNA"/>
</dbReference>
<keyword evidence="2" id="KW-1133">Transmembrane helix</keyword>
<organism evidence="3 4">
    <name type="scientific">Nothophoma quercina</name>
    <dbReference type="NCBI Taxonomy" id="749835"/>
    <lineage>
        <taxon>Eukaryota</taxon>
        <taxon>Fungi</taxon>
        <taxon>Dikarya</taxon>
        <taxon>Ascomycota</taxon>
        <taxon>Pezizomycotina</taxon>
        <taxon>Dothideomycetes</taxon>
        <taxon>Pleosporomycetidae</taxon>
        <taxon>Pleosporales</taxon>
        <taxon>Pleosporineae</taxon>
        <taxon>Didymellaceae</taxon>
        <taxon>Nothophoma</taxon>
    </lineage>
</organism>
<gene>
    <name evidence="3" type="ORF">SLS59_006263</name>
</gene>
<proteinExistence type="predicted"/>
<comment type="caution">
    <text evidence="3">The sequence shown here is derived from an EMBL/GenBank/DDBJ whole genome shotgun (WGS) entry which is preliminary data.</text>
</comment>
<name>A0ABR3R4B0_9PLEO</name>
<dbReference type="Proteomes" id="UP001521222">
    <property type="component" value="Unassembled WGS sequence"/>
</dbReference>
<evidence type="ECO:0000313" key="4">
    <source>
        <dbReference type="Proteomes" id="UP001521222"/>
    </source>
</evidence>
<protein>
    <submittedName>
        <fullName evidence="3">Uncharacterized protein</fullName>
    </submittedName>
</protein>
<reference evidence="3 4" key="1">
    <citation type="submission" date="2024-02" db="EMBL/GenBank/DDBJ databases">
        <title>De novo assembly and annotation of 12 fungi associated with fruit tree decline syndrome in Ontario, Canada.</title>
        <authorList>
            <person name="Sulman M."/>
            <person name="Ellouze W."/>
            <person name="Ilyukhin E."/>
        </authorList>
    </citation>
    <scope>NUCLEOTIDE SEQUENCE [LARGE SCALE GENOMIC DNA]</scope>
    <source>
        <strain evidence="3 4">M97-236</strain>
    </source>
</reference>
<feature type="compositionally biased region" description="Polar residues" evidence="1">
    <location>
        <begin position="25"/>
        <end position="40"/>
    </location>
</feature>
<sequence length="396" mass="45206">MQARQEPVLVNEFEVGLDRAKITTSAQIQLPESHNTSEESANVALESDSPLSSTQNVKESIKLKKHKAGIKIRKTLHIGRASDDFDLTATAIAGTKEEASQSRYETNPPEPDKPTFKDFLHNPVDTVKQKVSEQSNRQIAGQITAKEIPHGDEVDLVHASEAVEDAKDDAQRLLAIQDLSKLMKERQATYARWTLDRHVTKVRLLPREQIRLKPRSDFEKYNPQEGLVIDWKAYGQHLLVYYAQQYGGQYIGYGSNPAAPSKQTIMPNIERLLISSSPLQELIMTSRRVYRWEHPPTTSKYLLIYSVLWYFSMLLPGCLAAFVYLVYQRRAHGNTMQDLREDIKHREDQRVTALSLTELIVKEGDQNWSDDLVEGLGPWLMVQLSDLANFFESMRK</sequence>
<keyword evidence="2" id="KW-0812">Transmembrane</keyword>
<keyword evidence="2" id="KW-0472">Membrane</keyword>